<name>A0ABM4BQT8_HYDVU</name>
<organism evidence="2 3">
    <name type="scientific">Hydra vulgaris</name>
    <name type="common">Hydra</name>
    <name type="synonym">Hydra attenuata</name>
    <dbReference type="NCBI Taxonomy" id="6087"/>
    <lineage>
        <taxon>Eukaryota</taxon>
        <taxon>Metazoa</taxon>
        <taxon>Cnidaria</taxon>
        <taxon>Hydrozoa</taxon>
        <taxon>Hydroidolina</taxon>
        <taxon>Anthoathecata</taxon>
        <taxon>Aplanulata</taxon>
        <taxon>Hydridae</taxon>
        <taxon>Hydra</taxon>
    </lineage>
</organism>
<dbReference type="RefSeq" id="XP_065651497.1">
    <property type="nucleotide sequence ID" value="XM_065795425.1"/>
</dbReference>
<proteinExistence type="predicted"/>
<dbReference type="InterPro" id="IPR045107">
    <property type="entry name" value="SAC3/GANP/THP3"/>
</dbReference>
<keyword evidence="2" id="KW-1185">Reference proteome</keyword>
<sequence length="1394" mass="162857">MLNPFFESSASTVFEKASFQSINKSDSLLSNVNKEENKRFINPFFKEEETSANLENFKKSYDDSTNKPIFNPFLERNDVVNIQSTENSKKQVDIKIQNNPFLGKTLIGSQLKKTQNSASIHVPFSFTETTYRADSSKIGSVVFQTNLFIDPLLNDDVSVPMKQPVIKRPAKPAVSTMEVQTSQMNLSLQKLIDKLSQTKRITSSEKFEFLDAIDKSIRKGLQDILKRTKSFKGCCKDMCPEKERYLREVRRQGSQFELSESSSMDAVTIDPLKAVKEYSRSSADQEEPLPHELRPAPVLKFTMDYLICNIMDEKYVARYDWFDFVWNRLRAIRKDITQQNLKCLTSIDLIEKCARFHIFCSHHLCEEDLQIFDPKINLENLTKCLQTLKHMYEDLWNEKGISSPNEVEFRCYQILLNLNNADTLREAVCFREEVRKSYQVKFALQVLLSVQEKNYVRFFKLLKLSSFLNASLIHSYFNQMRQVALSRMTNAFCLPKMPDTVYSQDRLQNLLCFNDTSELKGFCTHFGLSVDSCYVYLNRASFATPDEQFIRRKSRIITEKCITSISEVINGGDLPEEYLYIPTNSFSDDGSYIGSYHILSDHHNNIEKIIIEEDEKEIKDEVVSKEYEKGIKERLSKKVTQDNDSEFIPTKDDYIQEIEDNEGEEINVSHHLMILREDYKKFCDTMIEDFLTNEVFFVASEFLLEIKEYMSQALVATNQMLAFNCIEESRAIAIEVINEEKDKAQRFQIEAYDVLLSTETSKFSDCLVDECIQKILEECCKQILSETIIYEENMLKFELCKMHQQCIIDHVVNEEVCKVAQLIVYDMVVERKQLLLHNLNKFQSKKLKNCLTKWISAYKSRVYLKKTLHNFPPAAPLFESAETLMKKLQPSLRDKFLRSSDVASFPDFNKEIENRIGSLHTPIDLHEIVKSKMEQNFCSKNNVWKLGIFNLENQQSQRNVHLISSSMLREKFRNIKYSEVAPSIIYESCVKHQTHQTLVIVESILESEASDSICDFSGFIYFIEINDKEVREDLLKAKFLIHDHLQRYKKPSVLAVITSTFTQSFVENELEISRLKQSGHKCWCVLVNDKIKLVDKVHSQLKSMVEWLLLNSSWDVVTKSLASYIEDYLLSYFFNMFHEHIFYCQQTHLSYPFPNDVIQFFNDTLESAVKNMCMSSAVDQAELMKRALDLVESIHLPYLSDAESCDWEESYLLLMDYVSKITVNDKTILVQRLNTLLDNLVIKQKDKDYKESFPWCMVLEECIIHRLTSIYSTNDFLLNGYFYEDMIWNCGNSKQNALKSHTRQNQKIRSIETEQFKREKSMRNLIKDIESTLKPIQNTLRKRKSMEFISNTMIQPTSLDVLNDSSTLLKDVFDQKNEYLRKRRVLTYYVDEEI</sequence>
<accession>A0ABM4BQT8</accession>
<reference evidence="3" key="1">
    <citation type="submission" date="2025-08" db="UniProtKB">
        <authorList>
            <consortium name="RefSeq"/>
        </authorList>
    </citation>
    <scope>IDENTIFICATION</scope>
</reference>
<evidence type="ECO:0000313" key="3">
    <source>
        <dbReference type="RefSeq" id="XP_065651497.1"/>
    </source>
</evidence>
<protein>
    <submittedName>
        <fullName evidence="3">Uncharacterized protein LOC100208238 isoform X4</fullName>
    </submittedName>
</protein>
<dbReference type="Gene3D" id="1.25.40.990">
    <property type="match status" value="1"/>
</dbReference>
<evidence type="ECO:0000313" key="2">
    <source>
        <dbReference type="Proteomes" id="UP001652625"/>
    </source>
</evidence>
<evidence type="ECO:0000259" key="1">
    <source>
        <dbReference type="Pfam" id="PF03399"/>
    </source>
</evidence>
<gene>
    <name evidence="3" type="primary">LOC100208238</name>
</gene>
<dbReference type="Pfam" id="PF03399">
    <property type="entry name" value="SAC3_GANP"/>
    <property type="match status" value="1"/>
</dbReference>
<dbReference type="PANTHER" id="PTHR12436">
    <property type="entry name" value="80 KDA MCM3-ASSOCIATED PROTEIN"/>
    <property type="match status" value="1"/>
</dbReference>
<feature type="domain" description="SAC3/GANP/THP3 conserved" evidence="1">
    <location>
        <begin position="238"/>
        <end position="531"/>
    </location>
</feature>
<dbReference type="InterPro" id="IPR005062">
    <property type="entry name" value="SAC3/GANP/THP3_conserved"/>
</dbReference>
<dbReference type="PANTHER" id="PTHR12436:SF3">
    <property type="entry name" value="GERMINAL-CENTER ASSOCIATED NUCLEAR PROTEIN"/>
    <property type="match status" value="1"/>
</dbReference>
<dbReference type="Proteomes" id="UP001652625">
    <property type="component" value="Chromosome 04"/>
</dbReference>
<dbReference type="GeneID" id="100208238"/>